<name>A0ACC1I5A4_9FUNG</name>
<organism evidence="1 2">
    <name type="scientific">Kickxella alabastrina</name>
    <dbReference type="NCBI Taxonomy" id="61397"/>
    <lineage>
        <taxon>Eukaryota</taxon>
        <taxon>Fungi</taxon>
        <taxon>Fungi incertae sedis</taxon>
        <taxon>Zoopagomycota</taxon>
        <taxon>Kickxellomycotina</taxon>
        <taxon>Kickxellomycetes</taxon>
        <taxon>Kickxellales</taxon>
        <taxon>Kickxellaceae</taxon>
        <taxon>Kickxella</taxon>
    </lineage>
</organism>
<dbReference type="EMBL" id="JANBPG010003509">
    <property type="protein sequence ID" value="KAJ1880618.1"/>
    <property type="molecule type" value="Genomic_DNA"/>
</dbReference>
<dbReference type="Proteomes" id="UP001150581">
    <property type="component" value="Unassembled WGS sequence"/>
</dbReference>
<proteinExistence type="predicted"/>
<protein>
    <submittedName>
        <fullName evidence="1">Uncharacterized protein</fullName>
    </submittedName>
</protein>
<accession>A0ACC1I5A4</accession>
<comment type="caution">
    <text evidence="1">The sequence shown here is derived from an EMBL/GenBank/DDBJ whole genome shotgun (WGS) entry which is preliminary data.</text>
</comment>
<gene>
    <name evidence="1" type="ORF">LPJ66_011463</name>
</gene>
<sequence length="104" mass="11560">MGGSKTFKMTNAYDKADAPGTGVKLMLDFHGKKAIVLGMYLPPRTNKSMDNAAICVAIHKWMHQSLVEDEATNTVVLLMGDLNRLMEDPSLMAVRPSEQLWDHN</sequence>
<evidence type="ECO:0000313" key="1">
    <source>
        <dbReference type="EMBL" id="KAJ1880618.1"/>
    </source>
</evidence>
<keyword evidence="2" id="KW-1185">Reference proteome</keyword>
<reference evidence="1" key="1">
    <citation type="submission" date="2022-07" db="EMBL/GenBank/DDBJ databases">
        <title>Phylogenomic reconstructions and comparative analyses of Kickxellomycotina fungi.</title>
        <authorList>
            <person name="Reynolds N.K."/>
            <person name="Stajich J.E."/>
            <person name="Barry K."/>
            <person name="Grigoriev I.V."/>
            <person name="Crous P."/>
            <person name="Smith M.E."/>
        </authorList>
    </citation>
    <scope>NUCLEOTIDE SEQUENCE</scope>
    <source>
        <strain evidence="1">Benny 63K</strain>
    </source>
</reference>
<evidence type="ECO:0000313" key="2">
    <source>
        <dbReference type="Proteomes" id="UP001150581"/>
    </source>
</evidence>